<sequence>MEQHGQAWLERFAALGHHEVEPLAVGMEGAVYRLGRGLVAKVWARRTPDELHRMREFHDELAAQSPPFATPRVLRVATTPDGPYTVEAELAGTPLNERDARPDLPGWEETKRCVLDVLDGFARVRDAAPLRGLAVLDEPRPFWSGHDTWSQALFALIDRRLDAHAPRLRAAVPDLDRRVARLRELLAAAGIDGRNALIHGDLCPPNILVDGDRRPLSVLDFGFLTTVGDPAFDAAVTAAVFDMYSPHAETVWTELRAAAAERFGYPPELLTLYRAAYALVTSNAYSPTGEDGHFQWCVASLLRPDVSELLLGTTEATGIKSTTGITNTTDTVTTPTTDAPDPAEAGEDPHGRGPEVPEVLHGGVNSVVRVGGTVRRPTAPWTPRVHELLTHLHAHGFTAAPRALGFDEDGREILSYLDGEVGHPPLAPALRDPGALDSAARGLRALHDATADFLPGREDGWQFPARAGAEVICHGDFAPYNCVFTDGLLTGVIDFDTAHPASRLWDVAYALYRFAPLTHPDNVENFGGLAEQGARVRAFCDAYGSVLLDPAVRAGLPEAVADRLRWLVDWMRSEAAAGNAAFQRHLAEGHDALYERDIAHVLAHAEEYRAHFLAD</sequence>
<feature type="domain" description="Aminoglycoside phosphotransferase" evidence="2">
    <location>
        <begin position="376"/>
        <end position="457"/>
    </location>
</feature>
<proteinExistence type="predicted"/>
<accession>A0A852ZS18</accession>
<evidence type="ECO:0000313" key="3">
    <source>
        <dbReference type="EMBL" id="NYI05149.1"/>
    </source>
</evidence>
<keyword evidence="3" id="KW-0418">Kinase</keyword>
<comment type="caution">
    <text evidence="3">The sequence shown here is derived from an EMBL/GenBank/DDBJ whole genome shotgun (WGS) entry which is preliminary data.</text>
</comment>
<feature type="domain" description="Aminoglycoside phosphotransferase" evidence="2">
    <location>
        <begin position="20"/>
        <end position="243"/>
    </location>
</feature>
<dbReference type="RefSeq" id="WP_179813941.1">
    <property type="nucleotide sequence ID" value="NZ_JACBZD010000001.1"/>
</dbReference>
<evidence type="ECO:0000259" key="2">
    <source>
        <dbReference type="Pfam" id="PF01636"/>
    </source>
</evidence>
<dbReference type="Gene3D" id="3.90.1200.10">
    <property type="match status" value="2"/>
</dbReference>
<dbReference type="Proteomes" id="UP000567795">
    <property type="component" value="Unassembled WGS sequence"/>
</dbReference>
<keyword evidence="3" id="KW-0808">Transferase</keyword>
<dbReference type="Pfam" id="PF01636">
    <property type="entry name" value="APH"/>
    <property type="match status" value="3"/>
</dbReference>
<keyword evidence="4" id="KW-1185">Reference proteome</keyword>
<dbReference type="InterPro" id="IPR051678">
    <property type="entry name" value="AGP_Transferase"/>
</dbReference>
<dbReference type="InterPro" id="IPR002575">
    <property type="entry name" value="Aminoglycoside_PTrfase"/>
</dbReference>
<dbReference type="SUPFAM" id="SSF56112">
    <property type="entry name" value="Protein kinase-like (PK-like)"/>
    <property type="match status" value="2"/>
</dbReference>
<feature type="compositionally biased region" description="Low complexity" evidence="1">
    <location>
        <begin position="322"/>
        <end position="342"/>
    </location>
</feature>
<reference evidence="3 4" key="1">
    <citation type="submission" date="2020-07" db="EMBL/GenBank/DDBJ databases">
        <title>Sequencing the genomes of 1000 actinobacteria strains.</title>
        <authorList>
            <person name="Klenk H.-P."/>
        </authorList>
    </citation>
    <scope>NUCLEOTIDE SEQUENCE [LARGE SCALE GENOMIC DNA]</scope>
    <source>
        <strain evidence="3 4">DSM 42178</strain>
    </source>
</reference>
<dbReference type="AlphaFoldDB" id="A0A852ZS18"/>
<feature type="region of interest" description="Disordered" evidence="1">
    <location>
        <begin position="321"/>
        <end position="359"/>
    </location>
</feature>
<dbReference type="PANTHER" id="PTHR21310">
    <property type="entry name" value="AMINOGLYCOSIDE PHOSPHOTRANSFERASE-RELATED-RELATED"/>
    <property type="match status" value="1"/>
</dbReference>
<name>A0A852ZS18_9ACTN</name>
<gene>
    <name evidence="3" type="ORF">FHU37_002092</name>
</gene>
<evidence type="ECO:0000256" key="1">
    <source>
        <dbReference type="SAM" id="MobiDB-lite"/>
    </source>
</evidence>
<feature type="domain" description="Aminoglycoside phosphotransferase" evidence="2">
    <location>
        <begin position="464"/>
        <end position="515"/>
    </location>
</feature>
<evidence type="ECO:0000313" key="4">
    <source>
        <dbReference type="Proteomes" id="UP000567795"/>
    </source>
</evidence>
<dbReference type="InterPro" id="IPR011009">
    <property type="entry name" value="Kinase-like_dom_sf"/>
</dbReference>
<protein>
    <submittedName>
        <fullName evidence="3">Aminoglycoside phosphotransferase (APT) family kinase protein</fullName>
    </submittedName>
</protein>
<dbReference type="GO" id="GO:0016301">
    <property type="term" value="F:kinase activity"/>
    <property type="evidence" value="ECO:0007669"/>
    <property type="project" value="UniProtKB-KW"/>
</dbReference>
<organism evidence="3 4">
    <name type="scientific">Allostreptomyces psammosilenae</name>
    <dbReference type="NCBI Taxonomy" id="1892865"/>
    <lineage>
        <taxon>Bacteria</taxon>
        <taxon>Bacillati</taxon>
        <taxon>Actinomycetota</taxon>
        <taxon>Actinomycetes</taxon>
        <taxon>Kitasatosporales</taxon>
        <taxon>Streptomycetaceae</taxon>
        <taxon>Allostreptomyces</taxon>
    </lineage>
</organism>
<dbReference type="EMBL" id="JACBZD010000001">
    <property type="protein sequence ID" value="NYI05149.1"/>
    <property type="molecule type" value="Genomic_DNA"/>
</dbReference>